<dbReference type="InterPro" id="IPR014710">
    <property type="entry name" value="RmlC-like_jellyroll"/>
</dbReference>
<proteinExistence type="predicted"/>
<dbReference type="EMBL" id="UINC01023170">
    <property type="protein sequence ID" value="SVA94293.1"/>
    <property type="molecule type" value="Genomic_DNA"/>
</dbReference>
<evidence type="ECO:0008006" key="2">
    <source>
        <dbReference type="Google" id="ProtNLM"/>
    </source>
</evidence>
<name>A0A382A012_9ZZZZ</name>
<dbReference type="SUPFAM" id="SSF51182">
    <property type="entry name" value="RmlC-like cupins"/>
    <property type="match status" value="1"/>
</dbReference>
<dbReference type="InterPro" id="IPR011051">
    <property type="entry name" value="RmlC_Cupin_sf"/>
</dbReference>
<dbReference type="GO" id="GO:0008830">
    <property type="term" value="F:dTDP-4-dehydrorhamnose 3,5-epimerase activity"/>
    <property type="evidence" value="ECO:0007669"/>
    <property type="project" value="InterPro"/>
</dbReference>
<organism evidence="1">
    <name type="scientific">marine metagenome</name>
    <dbReference type="NCBI Taxonomy" id="408172"/>
    <lineage>
        <taxon>unclassified sequences</taxon>
        <taxon>metagenomes</taxon>
        <taxon>ecological metagenomes</taxon>
    </lineage>
</organism>
<reference evidence="1" key="1">
    <citation type="submission" date="2018-05" db="EMBL/GenBank/DDBJ databases">
        <authorList>
            <person name="Lanie J.A."/>
            <person name="Ng W.-L."/>
            <person name="Kazmierczak K.M."/>
            <person name="Andrzejewski T.M."/>
            <person name="Davidsen T.M."/>
            <person name="Wayne K.J."/>
            <person name="Tettelin H."/>
            <person name="Glass J.I."/>
            <person name="Rusch D."/>
            <person name="Podicherti R."/>
            <person name="Tsui H.-C.T."/>
            <person name="Winkler M.E."/>
        </authorList>
    </citation>
    <scope>NUCLEOTIDE SEQUENCE</scope>
</reference>
<sequence>MKQIADKRGSVLHMLKNDSSLFKQFGEVYFSEIHSGLVKAWKRHKKQSQNLAVPLGKIRLVIYDDRPNSNTHGKIAQYKLGRPEDYRLIHIPPMLWYGFQGIGDQTSMIANCTDLSHDPEEMESLSADTSQIPYQWKT</sequence>
<dbReference type="Pfam" id="PF00908">
    <property type="entry name" value="dTDP_sugar_isom"/>
    <property type="match status" value="1"/>
</dbReference>
<dbReference type="Gene3D" id="2.60.120.10">
    <property type="entry name" value="Jelly Rolls"/>
    <property type="match status" value="1"/>
</dbReference>
<dbReference type="InterPro" id="IPR000888">
    <property type="entry name" value="RmlC-like"/>
</dbReference>
<dbReference type="AlphaFoldDB" id="A0A382A012"/>
<evidence type="ECO:0000313" key="1">
    <source>
        <dbReference type="EMBL" id="SVA94293.1"/>
    </source>
</evidence>
<accession>A0A382A012</accession>
<gene>
    <name evidence="1" type="ORF">METZ01_LOCUS147147</name>
</gene>
<protein>
    <recommendedName>
        <fullName evidence="2">dTDP-4-dehydrorhamnose 3,5-epimerase</fullName>
    </recommendedName>
</protein>